<evidence type="ECO:0000313" key="2">
    <source>
        <dbReference type="EMBL" id="KAJ7220641.1"/>
    </source>
</evidence>
<accession>A0AAD6VUD8</accession>
<evidence type="ECO:0000256" key="1">
    <source>
        <dbReference type="SAM" id="MobiDB-lite"/>
    </source>
</evidence>
<reference evidence="2" key="1">
    <citation type="submission" date="2023-03" db="EMBL/GenBank/DDBJ databases">
        <title>Massive genome expansion in bonnet fungi (Mycena s.s.) driven by repeated elements and novel gene families across ecological guilds.</title>
        <authorList>
            <consortium name="Lawrence Berkeley National Laboratory"/>
            <person name="Harder C.B."/>
            <person name="Miyauchi S."/>
            <person name="Viragh M."/>
            <person name="Kuo A."/>
            <person name="Thoen E."/>
            <person name="Andreopoulos B."/>
            <person name="Lu D."/>
            <person name="Skrede I."/>
            <person name="Drula E."/>
            <person name="Henrissat B."/>
            <person name="Morin E."/>
            <person name="Kohler A."/>
            <person name="Barry K."/>
            <person name="LaButti K."/>
            <person name="Morin E."/>
            <person name="Salamov A."/>
            <person name="Lipzen A."/>
            <person name="Mereny Z."/>
            <person name="Hegedus B."/>
            <person name="Baldrian P."/>
            <person name="Stursova M."/>
            <person name="Weitz H."/>
            <person name="Taylor A."/>
            <person name="Grigoriev I.V."/>
            <person name="Nagy L.G."/>
            <person name="Martin F."/>
            <person name="Kauserud H."/>
        </authorList>
    </citation>
    <scope>NUCLEOTIDE SEQUENCE</scope>
    <source>
        <strain evidence="2">9144</strain>
    </source>
</reference>
<organism evidence="2 3">
    <name type="scientific">Mycena pura</name>
    <dbReference type="NCBI Taxonomy" id="153505"/>
    <lineage>
        <taxon>Eukaryota</taxon>
        <taxon>Fungi</taxon>
        <taxon>Dikarya</taxon>
        <taxon>Basidiomycota</taxon>
        <taxon>Agaricomycotina</taxon>
        <taxon>Agaricomycetes</taxon>
        <taxon>Agaricomycetidae</taxon>
        <taxon>Agaricales</taxon>
        <taxon>Marasmiineae</taxon>
        <taxon>Mycenaceae</taxon>
        <taxon>Mycena</taxon>
    </lineage>
</organism>
<feature type="region of interest" description="Disordered" evidence="1">
    <location>
        <begin position="88"/>
        <end position="114"/>
    </location>
</feature>
<dbReference type="AlphaFoldDB" id="A0AAD6VUD8"/>
<sequence length="153" mass="17491">MGQLTSMQWKRGLKTGMYYLRTQPVPQATEIESEVERGELCMHTTLSISNTLLGTEPIARPTIETRLSKLESEIAEIKYDLHVLRRGKRKRMPQFPPSTPLLKRTTHDNEATAETPIVRSSVMASTLARDEMMRDVSEGIQQSLRELHRQSRA</sequence>
<name>A0AAD6VUD8_9AGAR</name>
<protein>
    <submittedName>
        <fullName evidence="2">Uncharacterized protein</fullName>
    </submittedName>
</protein>
<comment type="caution">
    <text evidence="2">The sequence shown here is derived from an EMBL/GenBank/DDBJ whole genome shotgun (WGS) entry which is preliminary data.</text>
</comment>
<gene>
    <name evidence="2" type="ORF">GGX14DRAFT_559430</name>
</gene>
<proteinExistence type="predicted"/>
<evidence type="ECO:0000313" key="3">
    <source>
        <dbReference type="Proteomes" id="UP001219525"/>
    </source>
</evidence>
<dbReference type="EMBL" id="JARJCW010000009">
    <property type="protein sequence ID" value="KAJ7220641.1"/>
    <property type="molecule type" value="Genomic_DNA"/>
</dbReference>
<keyword evidence="3" id="KW-1185">Reference proteome</keyword>
<dbReference type="Proteomes" id="UP001219525">
    <property type="component" value="Unassembled WGS sequence"/>
</dbReference>